<evidence type="ECO:0000256" key="2">
    <source>
        <dbReference type="ARBA" id="ARBA00023052"/>
    </source>
</evidence>
<dbReference type="Gene3D" id="3.40.50.1220">
    <property type="entry name" value="TPP-binding domain"/>
    <property type="match status" value="1"/>
</dbReference>
<gene>
    <name evidence="5" type="ORF">AB6A68_00655</name>
</gene>
<proteinExistence type="inferred from homology"/>
<dbReference type="Pfam" id="PF02775">
    <property type="entry name" value="TPP_enzyme_C"/>
    <property type="match status" value="1"/>
</dbReference>
<dbReference type="PANTHER" id="PTHR18968">
    <property type="entry name" value="THIAMINE PYROPHOSPHATE ENZYMES"/>
    <property type="match status" value="1"/>
</dbReference>
<dbReference type="InterPro" id="IPR012001">
    <property type="entry name" value="Thiamin_PyroP_enz_TPP-bd_dom"/>
</dbReference>
<dbReference type="Pfam" id="PF02776">
    <property type="entry name" value="TPP_enzyme_N"/>
    <property type="match status" value="1"/>
</dbReference>
<evidence type="ECO:0000259" key="4">
    <source>
        <dbReference type="Pfam" id="PF02776"/>
    </source>
</evidence>
<dbReference type="PANTHER" id="PTHR18968:SF86">
    <property type="entry name" value="ACETOLACTATE SYNTHASE LARGE SUBUNIT ILVX-RELATED"/>
    <property type="match status" value="1"/>
</dbReference>
<keyword evidence="2" id="KW-0786">Thiamine pyrophosphate</keyword>
<comment type="similarity">
    <text evidence="1">Belongs to the TPP enzyme family.</text>
</comment>
<reference evidence="5 6" key="1">
    <citation type="submission" date="2024-07" db="EMBL/GenBank/DDBJ databases">
        <title>Draft Genome Sequence of Ferrimicrobium acidiphilum Strain YE2023, Isolated from a Pulp of Bioleach Reactor.</title>
        <authorList>
            <person name="Elkina Y.A."/>
            <person name="Bulaeva A.G."/>
            <person name="Beletsky A.V."/>
            <person name="Mardanov A.V."/>
        </authorList>
    </citation>
    <scope>NUCLEOTIDE SEQUENCE [LARGE SCALE GENOMIC DNA]</scope>
    <source>
        <strain evidence="5 6">YE2023</strain>
    </source>
</reference>
<name>A0ABV3XYL7_9ACTN</name>
<dbReference type="SUPFAM" id="SSF52518">
    <property type="entry name" value="Thiamin diphosphate-binding fold (THDP-binding)"/>
    <property type="match status" value="2"/>
</dbReference>
<evidence type="ECO:0000259" key="3">
    <source>
        <dbReference type="Pfam" id="PF02775"/>
    </source>
</evidence>
<feature type="domain" description="Thiamine pyrophosphate enzyme N-terminal TPP-binding" evidence="4">
    <location>
        <begin position="3"/>
        <end position="105"/>
    </location>
</feature>
<organism evidence="5 6">
    <name type="scientific">Ferrimicrobium acidiphilum</name>
    <dbReference type="NCBI Taxonomy" id="121039"/>
    <lineage>
        <taxon>Bacteria</taxon>
        <taxon>Bacillati</taxon>
        <taxon>Actinomycetota</taxon>
        <taxon>Acidimicrobiia</taxon>
        <taxon>Acidimicrobiales</taxon>
        <taxon>Acidimicrobiaceae</taxon>
        <taxon>Ferrimicrobium</taxon>
    </lineage>
</organism>
<dbReference type="CDD" id="cd07035">
    <property type="entry name" value="TPP_PYR_POX_like"/>
    <property type="match status" value="1"/>
</dbReference>
<evidence type="ECO:0000256" key="1">
    <source>
        <dbReference type="ARBA" id="ARBA00007812"/>
    </source>
</evidence>
<dbReference type="InterPro" id="IPR011766">
    <property type="entry name" value="TPP_enzyme_TPP-bd"/>
</dbReference>
<keyword evidence="6" id="KW-1185">Reference proteome</keyword>
<dbReference type="RefSeq" id="WP_369084058.1">
    <property type="nucleotide sequence ID" value="NZ_JBFSHR010000002.1"/>
</dbReference>
<evidence type="ECO:0000313" key="6">
    <source>
        <dbReference type="Proteomes" id="UP001560267"/>
    </source>
</evidence>
<protein>
    <submittedName>
        <fullName evidence="5">Acetolactate synthase large subunit</fullName>
    </submittedName>
</protein>
<accession>A0ABV3XYL7</accession>
<dbReference type="Proteomes" id="UP001560267">
    <property type="component" value="Unassembled WGS sequence"/>
</dbReference>
<dbReference type="CDD" id="cd02002">
    <property type="entry name" value="TPP_BFDC"/>
    <property type="match status" value="1"/>
</dbReference>
<feature type="domain" description="Thiamine pyrophosphate enzyme TPP-binding" evidence="3">
    <location>
        <begin position="373"/>
        <end position="513"/>
    </location>
</feature>
<dbReference type="Gene3D" id="3.40.50.970">
    <property type="match status" value="2"/>
</dbReference>
<evidence type="ECO:0000313" key="5">
    <source>
        <dbReference type="EMBL" id="MEX6428355.1"/>
    </source>
</evidence>
<dbReference type="InterPro" id="IPR045229">
    <property type="entry name" value="TPP_enz"/>
</dbReference>
<dbReference type="InterPro" id="IPR029061">
    <property type="entry name" value="THDP-binding"/>
</dbReference>
<comment type="caution">
    <text evidence="5">The sequence shown here is derived from an EMBL/GenBank/DDBJ whole genome shotgun (WGS) entry which is preliminary data.</text>
</comment>
<dbReference type="EMBL" id="JBFSHR010000002">
    <property type="protein sequence ID" value="MEX6428355.1"/>
    <property type="molecule type" value="Genomic_DNA"/>
</dbReference>
<dbReference type="NCBIfam" id="NF005760">
    <property type="entry name" value="PRK07586.1"/>
    <property type="match status" value="1"/>
</dbReference>
<sequence length="516" mass="53549">MSTGAHQILAGLTDAGITILFTNPGTTEIHFVDALGRLHELQSVLTLTEAVAAGAADGFARITDQPSAILLHLGPGLANATAYLHNAKRAHSPIVVLVGEHSTGIKPLDPPLASDIDALAHTFSKAVFHASFEIAPRHSAAKAGFAALEGTPGPVTLIVPSDLAWSEFDDAQPLSKPIPLEPSIDPAVLAEALTALAAPAGTTVVVGGTLLHDEGAPTLARLLAQSNLTVVTNTFTPRIDRSPATQGLRRLPYLPEMAATVLKDTRKLVVIGGQVPVPFFGYPHLPDRLLPEGCEVIQVTTNPRAALGAARQLIENSDESPSAPIVAPPTQTRDGQLTPAGFAAVMGELLPSEAVVVDESNTLGIGLEEATAYARRHTWLPALSGGAIGHGLPLAIGVALAAPGRKVIALIADGSSLYSHQALWTHAAQNLDILTVVLINRSYAILNFELDRLGSTAATDDARRLLSLAPPPIDHAQIAGGLGVASVQVATLDSLRDALVAALGQQGPRLVAVEFD</sequence>